<dbReference type="Proteomes" id="UP000032067">
    <property type="component" value="Unassembled WGS sequence"/>
</dbReference>
<feature type="compositionally biased region" description="Polar residues" evidence="1">
    <location>
        <begin position="93"/>
        <end position="112"/>
    </location>
</feature>
<comment type="caution">
    <text evidence="2">The sequence shown here is derived from an EMBL/GenBank/DDBJ whole genome shotgun (WGS) entry which is preliminary data.</text>
</comment>
<dbReference type="EMBL" id="JXQQ01000010">
    <property type="protein sequence ID" value="KIQ35266.1"/>
    <property type="molecule type" value="Genomic_DNA"/>
</dbReference>
<name>A0A0D0MRX6_VARPD</name>
<protein>
    <submittedName>
        <fullName evidence="2">Uncharacterized protein</fullName>
    </submittedName>
</protein>
<gene>
    <name evidence="2" type="ORF">RT97_04975</name>
</gene>
<feature type="region of interest" description="Disordered" evidence="1">
    <location>
        <begin position="74"/>
        <end position="112"/>
    </location>
</feature>
<evidence type="ECO:0000256" key="1">
    <source>
        <dbReference type="SAM" id="MobiDB-lite"/>
    </source>
</evidence>
<sequence>MTMNLLKQIAGSRLPVTFYRTEDIDQVRVLRAAGLVVALVPSPSSPLSLSGSPTAAQVLAITQKGREELAQINHYPEPRPPRWRHRLPRITAWRSSDAASGPHSASSQRLPQ</sequence>
<proteinExistence type="predicted"/>
<evidence type="ECO:0000313" key="2">
    <source>
        <dbReference type="EMBL" id="KIQ35266.1"/>
    </source>
</evidence>
<organism evidence="2 3">
    <name type="scientific">Variovorax paradoxus</name>
    <dbReference type="NCBI Taxonomy" id="34073"/>
    <lineage>
        <taxon>Bacteria</taxon>
        <taxon>Pseudomonadati</taxon>
        <taxon>Pseudomonadota</taxon>
        <taxon>Betaproteobacteria</taxon>
        <taxon>Burkholderiales</taxon>
        <taxon>Comamonadaceae</taxon>
        <taxon>Variovorax</taxon>
    </lineage>
</organism>
<evidence type="ECO:0000313" key="3">
    <source>
        <dbReference type="Proteomes" id="UP000032067"/>
    </source>
</evidence>
<dbReference type="RefSeq" id="WP_042577669.1">
    <property type="nucleotide sequence ID" value="NZ_JXQQ01000010.1"/>
</dbReference>
<dbReference type="AlphaFoldDB" id="A0A0D0MRX6"/>
<accession>A0A0D0MRX6</accession>
<reference evidence="2 3" key="1">
    <citation type="submission" date="2014-12" db="EMBL/GenBank/DDBJ databases">
        <title>16Stimator: statistical estimation of ribosomal gene copy numbers from draft genome assemblies.</title>
        <authorList>
            <person name="Perisin M.A."/>
            <person name="Vetter M."/>
            <person name="Gilbert J.A."/>
            <person name="Bergelson J."/>
        </authorList>
    </citation>
    <scope>NUCLEOTIDE SEQUENCE [LARGE SCALE GENOMIC DNA]</scope>
    <source>
        <strain evidence="2 3">MEDvA23</strain>
    </source>
</reference>